<dbReference type="InterPro" id="IPR052159">
    <property type="entry name" value="Competence_DNA_uptake"/>
</dbReference>
<comment type="subcellular location">
    <subcellularLocation>
        <location evidence="1">Cell membrane</location>
        <topology evidence="1">Multi-pass membrane protein</topology>
    </subcellularLocation>
</comment>
<feature type="transmembrane region" description="Helical" evidence="6">
    <location>
        <begin position="376"/>
        <end position="394"/>
    </location>
</feature>
<gene>
    <name evidence="8" type="ORF">Mal64_31680</name>
</gene>
<dbReference type="CDD" id="cd07731">
    <property type="entry name" value="ComA-like_MBL-fold"/>
    <property type="match status" value="1"/>
</dbReference>
<keyword evidence="5 6" id="KW-0472">Membrane</keyword>
<dbReference type="NCBIfam" id="TIGR00360">
    <property type="entry name" value="ComEC_N-term"/>
    <property type="match status" value="1"/>
</dbReference>
<dbReference type="Proteomes" id="UP000315440">
    <property type="component" value="Unassembled WGS sequence"/>
</dbReference>
<keyword evidence="4 6" id="KW-1133">Transmembrane helix</keyword>
<reference evidence="8 9" key="1">
    <citation type="submission" date="2019-02" db="EMBL/GenBank/DDBJ databases">
        <title>Deep-cultivation of Planctomycetes and their phenomic and genomic characterization uncovers novel biology.</title>
        <authorList>
            <person name="Wiegand S."/>
            <person name="Jogler M."/>
            <person name="Boedeker C."/>
            <person name="Pinto D."/>
            <person name="Vollmers J."/>
            <person name="Rivas-Marin E."/>
            <person name="Kohn T."/>
            <person name="Peeters S.H."/>
            <person name="Heuer A."/>
            <person name="Rast P."/>
            <person name="Oberbeckmann S."/>
            <person name="Bunk B."/>
            <person name="Jeske O."/>
            <person name="Meyerdierks A."/>
            <person name="Storesund J.E."/>
            <person name="Kallscheuer N."/>
            <person name="Luecker S."/>
            <person name="Lage O.M."/>
            <person name="Pohl T."/>
            <person name="Merkel B.J."/>
            <person name="Hornburger P."/>
            <person name="Mueller R.-W."/>
            <person name="Bruemmer F."/>
            <person name="Labrenz M."/>
            <person name="Spormann A.M."/>
            <person name="Op Den Camp H."/>
            <person name="Overmann J."/>
            <person name="Amann R."/>
            <person name="Jetten M.S.M."/>
            <person name="Mascher T."/>
            <person name="Medema M.H."/>
            <person name="Devos D.P."/>
            <person name="Kaster A.-K."/>
            <person name="Ovreas L."/>
            <person name="Rohde M."/>
            <person name="Galperin M.Y."/>
            <person name="Jogler C."/>
        </authorList>
    </citation>
    <scope>NUCLEOTIDE SEQUENCE [LARGE SCALE GENOMIC DNA]</scope>
    <source>
        <strain evidence="8 9">Mal64</strain>
    </source>
</reference>
<feature type="transmembrane region" description="Helical" evidence="6">
    <location>
        <begin position="476"/>
        <end position="501"/>
    </location>
</feature>
<dbReference type="RefSeq" id="WP_146401927.1">
    <property type="nucleotide sequence ID" value="NZ_SJPQ01000003.1"/>
</dbReference>
<feature type="transmembrane region" description="Helical" evidence="6">
    <location>
        <begin position="300"/>
        <end position="321"/>
    </location>
</feature>
<protein>
    <submittedName>
        <fullName evidence="8">ComEC family competence protein</fullName>
    </submittedName>
</protein>
<dbReference type="PANTHER" id="PTHR30619:SF1">
    <property type="entry name" value="RECOMBINATION PROTEIN 2"/>
    <property type="match status" value="1"/>
</dbReference>
<dbReference type="EMBL" id="SJPQ01000003">
    <property type="protein sequence ID" value="TWT87626.1"/>
    <property type="molecule type" value="Genomic_DNA"/>
</dbReference>
<sequence length="868" mass="91633">MSRADDHSSPPTEWPRQRVAPWSPALLEQRRRAATPFGEPIVLVALAAVVGAAADRWAPMGVLAFVAAMAVWWGWLALWRRGRCWASGVTLLLCIALAGAAWAHTQWRFFAEDELARWARPASSPVCLEARLVSPAEHSPAPPTTALRAIPAGERTRLALQVVRLRDGVRWRPVSGAAVLTVNGVWSEGEPGDLVRVYGQLDRVRQAANPKQHDWAKSERGERRLCRLRCEAPECVAVIDGGGAWRTPADWPGSLRTAMGRVFDERLSGANSALARAMLLGDRNAVGEEQRDAFRRTGSLHVLVVSGLHVGLIAAGLLFAVRAGLAPRWAGVVGVMAIVAAYAAFTGGRPPALRAAALVEVACVAALVGRLPTGPASLAVAALAVLVGKPAALFEPGAQLSFLAAATLIGFGTVVAHRERRPKSPIRRLVESTRSPGERLLRGAGRWAGTLLLATCVVWVVSAPLLAHTFHLLSPVALPLSLVVFPMTAVSVSTGLVTALLGGLGLGSVRMGWLVSIPAWLCDYALGVLRVAVEAGAATPGSSFYTVGLGFTATVAWYALLALAVAAWRRPWGPNLTARAALAWVALVFAPSLIAALGPAGDLRCTFVAVGHGAATLVETPGGGALLCDAGSLGSPEATARTIAGVLWSRGVTRLDGVVLSHADVDHYNALPALLERFEVGAVYVSPMMFEDAVEARRGAGLRELRVAIERHGVSLHELQFGDRLRFGDTEGGATVVEVLHPDRLGVFGPDNANSLVLGVEHAGRRVLLPGDLEGEGLERLLSLEPYACDVLLAPHHGSPHSDPPGLAEWCRPKAVVISSGERSAADAGASYAMRGASVWRTLDRGAVFAELGRSGVRIESFHPAPTP</sequence>
<dbReference type="InterPro" id="IPR025405">
    <property type="entry name" value="DUF4131"/>
</dbReference>
<organism evidence="8 9">
    <name type="scientific">Pseudobythopirellula maris</name>
    <dbReference type="NCBI Taxonomy" id="2527991"/>
    <lineage>
        <taxon>Bacteria</taxon>
        <taxon>Pseudomonadati</taxon>
        <taxon>Planctomycetota</taxon>
        <taxon>Planctomycetia</taxon>
        <taxon>Pirellulales</taxon>
        <taxon>Lacipirellulaceae</taxon>
        <taxon>Pseudobythopirellula</taxon>
    </lineage>
</organism>
<evidence type="ECO:0000256" key="2">
    <source>
        <dbReference type="ARBA" id="ARBA00022475"/>
    </source>
</evidence>
<evidence type="ECO:0000259" key="7">
    <source>
        <dbReference type="SMART" id="SM00849"/>
    </source>
</evidence>
<feature type="transmembrane region" description="Helical" evidence="6">
    <location>
        <begin position="513"/>
        <end position="533"/>
    </location>
</feature>
<evidence type="ECO:0000256" key="5">
    <source>
        <dbReference type="ARBA" id="ARBA00023136"/>
    </source>
</evidence>
<dbReference type="OrthoDB" id="9761531at2"/>
<feature type="transmembrane region" description="Helical" evidence="6">
    <location>
        <begin position="328"/>
        <end position="345"/>
    </location>
</feature>
<proteinExistence type="predicted"/>
<dbReference type="AlphaFoldDB" id="A0A5C5ZK99"/>
<evidence type="ECO:0000256" key="6">
    <source>
        <dbReference type="SAM" id="Phobius"/>
    </source>
</evidence>
<feature type="transmembrane region" description="Helical" evidence="6">
    <location>
        <begin position="545"/>
        <end position="568"/>
    </location>
</feature>
<dbReference type="GO" id="GO:0005886">
    <property type="term" value="C:plasma membrane"/>
    <property type="evidence" value="ECO:0007669"/>
    <property type="project" value="UniProtKB-SubCell"/>
</dbReference>
<accession>A0A5C5ZK99</accession>
<dbReference type="InterPro" id="IPR004477">
    <property type="entry name" value="ComEC_N"/>
</dbReference>
<dbReference type="Gene3D" id="3.60.15.10">
    <property type="entry name" value="Ribonuclease Z/Hydroxyacylglutathione hydrolase-like"/>
    <property type="match status" value="1"/>
</dbReference>
<name>A0A5C5ZK99_9BACT</name>
<feature type="domain" description="Metallo-beta-lactamase" evidence="7">
    <location>
        <begin position="612"/>
        <end position="797"/>
    </location>
</feature>
<keyword evidence="2" id="KW-1003">Cell membrane</keyword>
<keyword evidence="3 6" id="KW-0812">Transmembrane</keyword>
<dbReference type="Pfam" id="PF13567">
    <property type="entry name" value="DUF4131"/>
    <property type="match status" value="1"/>
</dbReference>
<feature type="transmembrane region" description="Helical" evidence="6">
    <location>
        <begin position="400"/>
        <end position="418"/>
    </location>
</feature>
<evidence type="ECO:0000256" key="3">
    <source>
        <dbReference type="ARBA" id="ARBA00022692"/>
    </source>
</evidence>
<dbReference type="InterPro" id="IPR001279">
    <property type="entry name" value="Metallo-B-lactamas"/>
</dbReference>
<evidence type="ECO:0000256" key="4">
    <source>
        <dbReference type="ARBA" id="ARBA00022989"/>
    </source>
</evidence>
<dbReference type="InterPro" id="IPR035681">
    <property type="entry name" value="ComA-like_MBL"/>
</dbReference>
<feature type="transmembrane region" description="Helical" evidence="6">
    <location>
        <begin position="447"/>
        <end position="470"/>
    </location>
</feature>
<dbReference type="InterPro" id="IPR036866">
    <property type="entry name" value="RibonucZ/Hydroxyglut_hydro"/>
</dbReference>
<dbReference type="Pfam" id="PF03772">
    <property type="entry name" value="Competence"/>
    <property type="match status" value="1"/>
</dbReference>
<dbReference type="SUPFAM" id="SSF56281">
    <property type="entry name" value="Metallo-hydrolase/oxidoreductase"/>
    <property type="match status" value="1"/>
</dbReference>
<evidence type="ECO:0000256" key="1">
    <source>
        <dbReference type="ARBA" id="ARBA00004651"/>
    </source>
</evidence>
<dbReference type="Pfam" id="PF00753">
    <property type="entry name" value="Lactamase_B"/>
    <property type="match status" value="1"/>
</dbReference>
<comment type="caution">
    <text evidence="8">The sequence shown here is derived from an EMBL/GenBank/DDBJ whole genome shotgun (WGS) entry which is preliminary data.</text>
</comment>
<evidence type="ECO:0000313" key="8">
    <source>
        <dbReference type="EMBL" id="TWT87626.1"/>
    </source>
</evidence>
<keyword evidence="9" id="KW-1185">Reference proteome</keyword>
<dbReference type="SMART" id="SM00849">
    <property type="entry name" value="Lactamase_B"/>
    <property type="match status" value="1"/>
</dbReference>
<feature type="transmembrane region" description="Helical" evidence="6">
    <location>
        <begin position="580"/>
        <end position="598"/>
    </location>
</feature>
<evidence type="ECO:0000313" key="9">
    <source>
        <dbReference type="Proteomes" id="UP000315440"/>
    </source>
</evidence>
<feature type="transmembrane region" description="Helical" evidence="6">
    <location>
        <begin position="60"/>
        <end position="78"/>
    </location>
</feature>
<dbReference type="PANTHER" id="PTHR30619">
    <property type="entry name" value="DNA INTERNALIZATION/COMPETENCE PROTEIN COMEC/REC2"/>
    <property type="match status" value="1"/>
</dbReference>